<name>A0AAD5HI82_UMBRA</name>
<sequence>MPQFISLTEDQMPTEDQNQHAHGHGRRGSTHEPLGVSAAKPKNIPLAPAKAETVTLPSDAEATVTKSTLGKLA</sequence>
<evidence type="ECO:0000313" key="3">
    <source>
        <dbReference type="Proteomes" id="UP001206595"/>
    </source>
</evidence>
<proteinExistence type="predicted"/>
<evidence type="ECO:0000313" key="2">
    <source>
        <dbReference type="EMBL" id="KAI8583814.1"/>
    </source>
</evidence>
<feature type="compositionally biased region" description="Polar residues" evidence="1">
    <location>
        <begin position="1"/>
        <end position="16"/>
    </location>
</feature>
<protein>
    <submittedName>
        <fullName evidence="2">Uncharacterized protein</fullName>
    </submittedName>
</protein>
<organism evidence="2 3">
    <name type="scientific">Umbelopsis ramanniana AG</name>
    <dbReference type="NCBI Taxonomy" id="1314678"/>
    <lineage>
        <taxon>Eukaryota</taxon>
        <taxon>Fungi</taxon>
        <taxon>Fungi incertae sedis</taxon>
        <taxon>Mucoromycota</taxon>
        <taxon>Mucoromycotina</taxon>
        <taxon>Umbelopsidomycetes</taxon>
        <taxon>Umbelopsidales</taxon>
        <taxon>Umbelopsidaceae</taxon>
        <taxon>Umbelopsis</taxon>
    </lineage>
</organism>
<feature type="region of interest" description="Disordered" evidence="1">
    <location>
        <begin position="1"/>
        <end position="44"/>
    </location>
</feature>
<dbReference type="Proteomes" id="UP001206595">
    <property type="component" value="Unassembled WGS sequence"/>
</dbReference>
<comment type="caution">
    <text evidence="2">The sequence shown here is derived from an EMBL/GenBank/DDBJ whole genome shotgun (WGS) entry which is preliminary data.</text>
</comment>
<dbReference type="EMBL" id="MU620894">
    <property type="protein sequence ID" value="KAI8583814.1"/>
    <property type="molecule type" value="Genomic_DNA"/>
</dbReference>
<evidence type="ECO:0000256" key="1">
    <source>
        <dbReference type="SAM" id="MobiDB-lite"/>
    </source>
</evidence>
<reference evidence="2" key="1">
    <citation type="submission" date="2021-06" db="EMBL/GenBank/DDBJ databases">
        <authorList>
            <consortium name="DOE Joint Genome Institute"/>
            <person name="Mondo S.J."/>
            <person name="Amses K.R."/>
            <person name="Simmons D.R."/>
            <person name="Longcore J.E."/>
            <person name="Seto K."/>
            <person name="Alves G.H."/>
            <person name="Bonds A.E."/>
            <person name="Quandt C.A."/>
            <person name="Davis W.J."/>
            <person name="Chang Y."/>
            <person name="Letcher P.M."/>
            <person name="Powell M.J."/>
            <person name="Kuo A."/>
            <person name="Labutti K."/>
            <person name="Pangilinan J."/>
            <person name="Andreopoulos W."/>
            <person name="Tritt A."/>
            <person name="Riley R."/>
            <person name="Hundley H."/>
            <person name="Johnson J."/>
            <person name="Lipzen A."/>
            <person name="Barry K."/>
            <person name="Berbee M.L."/>
            <person name="Buchler N.E."/>
            <person name="Grigoriev I.V."/>
            <person name="Spatafora J.W."/>
            <person name="Stajich J.E."/>
            <person name="James T.Y."/>
        </authorList>
    </citation>
    <scope>NUCLEOTIDE SEQUENCE</scope>
    <source>
        <strain evidence="2">AG</strain>
    </source>
</reference>
<reference evidence="2" key="2">
    <citation type="journal article" date="2022" name="Proc. Natl. Acad. Sci. U.S.A.">
        <title>Diploid-dominant life cycles characterize the early evolution of Fungi.</title>
        <authorList>
            <person name="Amses K.R."/>
            <person name="Simmons D.R."/>
            <person name="Longcore J.E."/>
            <person name="Mondo S.J."/>
            <person name="Seto K."/>
            <person name="Jeronimo G.H."/>
            <person name="Bonds A.E."/>
            <person name="Quandt C.A."/>
            <person name="Davis W.J."/>
            <person name="Chang Y."/>
            <person name="Federici B.A."/>
            <person name="Kuo A."/>
            <person name="LaButti K."/>
            <person name="Pangilinan J."/>
            <person name="Andreopoulos W."/>
            <person name="Tritt A."/>
            <person name="Riley R."/>
            <person name="Hundley H."/>
            <person name="Johnson J."/>
            <person name="Lipzen A."/>
            <person name="Barry K."/>
            <person name="Lang B.F."/>
            <person name="Cuomo C.A."/>
            <person name="Buchler N.E."/>
            <person name="Grigoriev I.V."/>
            <person name="Spatafora J.W."/>
            <person name="Stajich J.E."/>
            <person name="James T.Y."/>
        </authorList>
    </citation>
    <scope>NUCLEOTIDE SEQUENCE</scope>
    <source>
        <strain evidence="2">AG</strain>
    </source>
</reference>
<accession>A0AAD5HI82</accession>
<dbReference type="RefSeq" id="XP_051448818.1">
    <property type="nucleotide sequence ID" value="XM_051585491.1"/>
</dbReference>
<dbReference type="GeneID" id="75910839"/>
<dbReference type="AlphaFoldDB" id="A0AAD5HI82"/>
<keyword evidence="3" id="KW-1185">Reference proteome</keyword>
<gene>
    <name evidence="2" type="ORF">K450DRAFT_220097</name>
</gene>